<dbReference type="VEuPathDB" id="FungiDB:PGUG_00180"/>
<dbReference type="OrthoDB" id="6347512at2759"/>
<sequence length="768" mass="88450">MLDIRSELQPRPRFSGCISSKIDCAHFRFCASVGAVMAKRVHDDALEGVSDKIQRLWRSRKRLGSSDKQLLIEDIKHEVHNSGVDHDDLTRLFDIIFEDSTPSHFSASQKKYMIKALCIFSTNNTISDSLLDRILSNIGEPKMYYVNGTRTKQSRLPRSIQIELLDWLLCSLHLFGPKIVDFLYRRLPILLHLLSYEYSRRYISQLVFVGLMESGGMFHGSNNGSLPLKKWHIKLVLDLHLKFPLDEHLKLLLCLFTKIDPALNYRRFTDGKPISISTSGSLFRIPDDEFFNISSAINNNFHRSTSNYLLQQFSNFDQLCRNKRGFRKIDFEPSSTLNENEVSITDIYDIEGLIRNFNRISYPNSWSVLRLRDHSNYSVLSTKIKLIYVTLRLLAGDEKLQSEMLYFMKTSLQDNIEQKEASLYYDRLNRLFAISAGIAAPDLNADFLQDTSQNIIHRISLMKFETVADSHNFGSKLLLPPQCQWDSQHHFSQVISLWLIEFTSFIKWWLQDLQDQNFDQTEVVSSLNTMLGAVFTFLSEHIANVDLTVQVSSVYLFKFIESMDEQLFGSLSDGAVLFPPILHAKMLLCKHPFVISGYCDYLLKLKNRQFSSETAKLLYTTALLDTLNYLWRDKALEIQSNEKVERSQVLSLHRSMIDKLGMLPTFGYSNILERSTSGNLFHNPSFAYISCQIVRRIEDKANDIETRHDGPIKRASVLQLNASSDVKWIGMNYDEVKVAVLSELEESGFHGLCNLIYQSISSLVDKRK</sequence>
<dbReference type="STRING" id="294746.A5DA75"/>
<proteinExistence type="predicted"/>
<reference evidence="1 2" key="1">
    <citation type="journal article" date="2009" name="Nature">
        <title>Evolution of pathogenicity and sexual reproduction in eight Candida genomes.</title>
        <authorList>
            <person name="Butler G."/>
            <person name="Rasmussen M.D."/>
            <person name="Lin M.F."/>
            <person name="Santos M.A."/>
            <person name="Sakthikumar S."/>
            <person name="Munro C.A."/>
            <person name="Rheinbay E."/>
            <person name="Grabherr M."/>
            <person name="Forche A."/>
            <person name="Reedy J.L."/>
            <person name="Agrafioti I."/>
            <person name="Arnaud M.B."/>
            <person name="Bates S."/>
            <person name="Brown A.J."/>
            <person name="Brunke S."/>
            <person name="Costanzo M.C."/>
            <person name="Fitzpatrick D.A."/>
            <person name="de Groot P.W."/>
            <person name="Harris D."/>
            <person name="Hoyer L.L."/>
            <person name="Hube B."/>
            <person name="Klis F.M."/>
            <person name="Kodira C."/>
            <person name="Lennard N."/>
            <person name="Logue M.E."/>
            <person name="Martin R."/>
            <person name="Neiman A.M."/>
            <person name="Nikolaou E."/>
            <person name="Quail M.A."/>
            <person name="Quinn J."/>
            <person name="Santos M.C."/>
            <person name="Schmitzberger F.F."/>
            <person name="Sherlock G."/>
            <person name="Shah P."/>
            <person name="Silverstein K.A."/>
            <person name="Skrzypek M.S."/>
            <person name="Soll D."/>
            <person name="Staggs R."/>
            <person name="Stansfield I."/>
            <person name="Stumpf M.P."/>
            <person name="Sudbery P.E."/>
            <person name="Srikantha T."/>
            <person name="Zeng Q."/>
            <person name="Berman J."/>
            <person name="Berriman M."/>
            <person name="Heitman J."/>
            <person name="Gow N.A."/>
            <person name="Lorenz M.C."/>
            <person name="Birren B.W."/>
            <person name="Kellis M."/>
            <person name="Cuomo C.A."/>
        </authorList>
    </citation>
    <scope>NUCLEOTIDE SEQUENCE [LARGE SCALE GENOMIC DNA]</scope>
    <source>
        <strain evidence="2">ATCC 6260 / CBS 566 / DSM 6381 / JCM 1539 / NBRC 10279 / NRRL Y-324</strain>
    </source>
</reference>
<evidence type="ECO:0000313" key="2">
    <source>
        <dbReference type="Proteomes" id="UP000001997"/>
    </source>
</evidence>
<evidence type="ECO:0000313" key="1">
    <source>
        <dbReference type="EMBL" id="EDK36082.2"/>
    </source>
</evidence>
<dbReference type="InParanoid" id="A5DA75"/>
<name>A5DA75_PICGU</name>
<dbReference type="GeneID" id="5129540"/>
<organism evidence="1 2">
    <name type="scientific">Meyerozyma guilliermondii (strain ATCC 6260 / CBS 566 / DSM 6381 / JCM 1539 / NBRC 10279 / NRRL Y-324)</name>
    <name type="common">Yeast</name>
    <name type="synonym">Candida guilliermondii</name>
    <dbReference type="NCBI Taxonomy" id="294746"/>
    <lineage>
        <taxon>Eukaryota</taxon>
        <taxon>Fungi</taxon>
        <taxon>Dikarya</taxon>
        <taxon>Ascomycota</taxon>
        <taxon>Saccharomycotina</taxon>
        <taxon>Pichiomycetes</taxon>
        <taxon>Debaryomycetaceae</taxon>
        <taxon>Meyerozyma</taxon>
    </lineage>
</organism>
<dbReference type="RefSeq" id="XP_001486803.2">
    <property type="nucleotide sequence ID" value="XM_001486753.1"/>
</dbReference>
<accession>A5DA75</accession>
<keyword evidence="2" id="KW-1185">Reference proteome</keyword>
<dbReference type="EMBL" id="CH408155">
    <property type="protein sequence ID" value="EDK36082.2"/>
    <property type="molecule type" value="Genomic_DNA"/>
</dbReference>
<dbReference type="Proteomes" id="UP000001997">
    <property type="component" value="Unassembled WGS sequence"/>
</dbReference>
<dbReference type="AlphaFoldDB" id="A5DA75"/>
<dbReference type="eggNOG" id="ENOG502QU9H">
    <property type="taxonomic scope" value="Eukaryota"/>
</dbReference>
<dbReference type="KEGG" id="pgu:PGUG_00180"/>
<protein>
    <submittedName>
        <fullName evidence="1">Uncharacterized protein</fullName>
    </submittedName>
</protein>
<dbReference type="OMA" id="INFLWKE"/>
<gene>
    <name evidence="1" type="ORF">PGUG_00180</name>
</gene>
<dbReference type="HOGENOM" id="CLU_355687_0_0_1"/>